<dbReference type="AlphaFoldDB" id="L9YSD9"/>
<reference evidence="2 3" key="1">
    <citation type="journal article" date="2014" name="PLoS Genet.">
        <title>Phylogenetically driven sequencing of extremely halophilic archaea reveals strategies for static and dynamic osmo-response.</title>
        <authorList>
            <person name="Becker E.A."/>
            <person name="Seitzer P.M."/>
            <person name="Tritt A."/>
            <person name="Larsen D."/>
            <person name="Krusor M."/>
            <person name="Yao A.I."/>
            <person name="Wu D."/>
            <person name="Madern D."/>
            <person name="Eisen J.A."/>
            <person name="Darling A.E."/>
            <person name="Facciotti M.T."/>
        </authorList>
    </citation>
    <scope>NUCLEOTIDE SEQUENCE [LARGE SCALE GENOMIC DNA]</scope>
    <source>
        <strain evidence="2 3">JCM 14663</strain>
    </source>
</reference>
<evidence type="ECO:0000313" key="2">
    <source>
        <dbReference type="EMBL" id="ELY77135.1"/>
    </source>
</evidence>
<feature type="region of interest" description="Disordered" evidence="1">
    <location>
        <begin position="1"/>
        <end position="24"/>
    </location>
</feature>
<comment type="caution">
    <text evidence="2">The sequence shown here is derived from an EMBL/GenBank/DDBJ whole genome shotgun (WGS) entry which is preliminary data.</text>
</comment>
<name>L9YSD9_9EURY</name>
<accession>L9YSD9</accession>
<dbReference type="PATRIC" id="fig|1230459.4.peg.3362"/>
<feature type="compositionally biased region" description="Basic and acidic residues" evidence="1">
    <location>
        <begin position="10"/>
        <end position="24"/>
    </location>
</feature>
<feature type="region of interest" description="Disordered" evidence="1">
    <location>
        <begin position="81"/>
        <end position="116"/>
    </location>
</feature>
<proteinExistence type="predicted"/>
<sequence>MSTNRLPQSDSHRDRSTNEYTSDRDRSYLGDIARLNGHELVAIDEWLPGTEPTPYELNLTDSYEYRTRYWRCRKCGQERNHRDEFTTSCDNPKPATALEAGDYSIDEPRVQPLTVE</sequence>
<protein>
    <submittedName>
        <fullName evidence="2">Uncharacterized protein</fullName>
    </submittedName>
</protein>
<gene>
    <name evidence="2" type="ORF">C486_16830</name>
</gene>
<evidence type="ECO:0000256" key="1">
    <source>
        <dbReference type="SAM" id="MobiDB-lite"/>
    </source>
</evidence>
<evidence type="ECO:0000313" key="3">
    <source>
        <dbReference type="Proteomes" id="UP000011592"/>
    </source>
</evidence>
<organism evidence="2 3">
    <name type="scientific">Natrinema gari JCM 14663</name>
    <dbReference type="NCBI Taxonomy" id="1230459"/>
    <lineage>
        <taxon>Archaea</taxon>
        <taxon>Methanobacteriati</taxon>
        <taxon>Methanobacteriota</taxon>
        <taxon>Stenosarchaea group</taxon>
        <taxon>Halobacteria</taxon>
        <taxon>Halobacteriales</taxon>
        <taxon>Natrialbaceae</taxon>
        <taxon>Natrinema</taxon>
    </lineage>
</organism>
<dbReference type="EMBL" id="AOIJ01000063">
    <property type="protein sequence ID" value="ELY77135.1"/>
    <property type="molecule type" value="Genomic_DNA"/>
</dbReference>
<dbReference type="Proteomes" id="UP000011592">
    <property type="component" value="Unassembled WGS sequence"/>
</dbReference>
<keyword evidence="3" id="KW-1185">Reference proteome</keyword>